<reference evidence="9 10" key="1">
    <citation type="submission" date="2023-02" db="EMBL/GenBank/DDBJ databases">
        <title>LHISI_Scaffold_Assembly.</title>
        <authorList>
            <person name="Stuart O.P."/>
            <person name="Cleave R."/>
            <person name="Magrath M.J.L."/>
            <person name="Mikheyev A.S."/>
        </authorList>
    </citation>
    <scope>NUCLEOTIDE SEQUENCE [LARGE SCALE GENOMIC DNA]</scope>
    <source>
        <strain evidence="9">Daus_M_001</strain>
        <tissue evidence="9">Leg muscle</tissue>
    </source>
</reference>
<comment type="catalytic activity">
    <reaction evidence="6">
        <text>(6S)-5,6,7,8-tetrahydrofolate + NADP(+) = 7,8-dihydrofolate + NADPH + H(+)</text>
        <dbReference type="Rhea" id="RHEA:15009"/>
        <dbReference type="ChEBI" id="CHEBI:15378"/>
        <dbReference type="ChEBI" id="CHEBI:57451"/>
        <dbReference type="ChEBI" id="CHEBI:57453"/>
        <dbReference type="ChEBI" id="CHEBI:57783"/>
        <dbReference type="ChEBI" id="CHEBI:58349"/>
        <dbReference type="EC" id="1.5.1.3"/>
    </reaction>
</comment>
<evidence type="ECO:0000256" key="6">
    <source>
        <dbReference type="ARBA" id="ARBA00048873"/>
    </source>
</evidence>
<dbReference type="InterPro" id="IPR001796">
    <property type="entry name" value="DHFR_dom"/>
</dbReference>
<evidence type="ECO:0000256" key="5">
    <source>
        <dbReference type="ARBA" id="ARBA00023002"/>
    </source>
</evidence>
<dbReference type="PROSITE" id="PS00075">
    <property type="entry name" value="DHFR_1"/>
    <property type="match status" value="1"/>
</dbReference>
<sequence length="207" mass="23926">MSDTHRRDIKLNIISAVDLKMGIGKDDVLPWHIPSEFRYFLDVTSNPRKQDEKHKLRNAVIVGRKTWDSMENVTSKPHPGALNIVLSRRNSEPLNYPNTIVCSSIDSVVELLTTDPKYRDNIDQVWVIGGTQVYRSALLSPHFHRLYLSRIKATYLCDSFFPNEFNEQLYERVSDDKIGDDRIPIGEQTDEKTGVKFEVCVYEKKIL</sequence>
<dbReference type="Proteomes" id="UP001159363">
    <property type="component" value="Chromosome 11"/>
</dbReference>
<dbReference type="PANTHER" id="PTHR48069:SF3">
    <property type="entry name" value="DIHYDROFOLATE REDUCTASE"/>
    <property type="match status" value="1"/>
</dbReference>
<dbReference type="SUPFAM" id="SSF53597">
    <property type="entry name" value="Dihydrofolate reductase-like"/>
    <property type="match status" value="1"/>
</dbReference>
<feature type="domain" description="DHFR" evidence="8">
    <location>
        <begin position="10"/>
        <end position="204"/>
    </location>
</feature>
<evidence type="ECO:0000256" key="7">
    <source>
        <dbReference type="RuleBase" id="RU004474"/>
    </source>
</evidence>
<organism evidence="9 10">
    <name type="scientific">Dryococelus australis</name>
    <dbReference type="NCBI Taxonomy" id="614101"/>
    <lineage>
        <taxon>Eukaryota</taxon>
        <taxon>Metazoa</taxon>
        <taxon>Ecdysozoa</taxon>
        <taxon>Arthropoda</taxon>
        <taxon>Hexapoda</taxon>
        <taxon>Insecta</taxon>
        <taxon>Pterygota</taxon>
        <taxon>Neoptera</taxon>
        <taxon>Polyneoptera</taxon>
        <taxon>Phasmatodea</taxon>
        <taxon>Verophasmatodea</taxon>
        <taxon>Anareolatae</taxon>
        <taxon>Phasmatidae</taxon>
        <taxon>Eurycanthinae</taxon>
        <taxon>Dryococelus</taxon>
    </lineage>
</organism>
<dbReference type="InterPro" id="IPR024072">
    <property type="entry name" value="DHFR-like_dom_sf"/>
</dbReference>
<proteinExistence type="inferred from homology"/>
<dbReference type="Pfam" id="PF00186">
    <property type="entry name" value="DHFR_1"/>
    <property type="match status" value="1"/>
</dbReference>
<dbReference type="EMBL" id="JARBHB010000012">
    <property type="protein sequence ID" value="KAJ8871908.1"/>
    <property type="molecule type" value="Genomic_DNA"/>
</dbReference>
<dbReference type="InterPro" id="IPR012259">
    <property type="entry name" value="DHFR"/>
</dbReference>
<accession>A0ABQ9GIQ4</accession>
<keyword evidence="5" id="KW-0560">Oxidoreductase</keyword>
<dbReference type="Gene3D" id="3.40.430.10">
    <property type="entry name" value="Dihydrofolate Reductase, subunit A"/>
    <property type="match status" value="1"/>
</dbReference>
<dbReference type="CDD" id="cd00209">
    <property type="entry name" value="DHFR"/>
    <property type="match status" value="1"/>
</dbReference>
<comment type="pathway">
    <text evidence="1">Cofactor biosynthesis; tetrahydrofolate biosynthesis; 5,6,7,8-tetrahydrofolate from 7,8-dihydrofolate: step 1/1.</text>
</comment>
<evidence type="ECO:0000256" key="1">
    <source>
        <dbReference type="ARBA" id="ARBA00004903"/>
    </source>
</evidence>
<dbReference type="PROSITE" id="PS51330">
    <property type="entry name" value="DHFR_2"/>
    <property type="match status" value="1"/>
</dbReference>
<evidence type="ECO:0000259" key="8">
    <source>
        <dbReference type="PROSITE" id="PS51330"/>
    </source>
</evidence>
<keyword evidence="4" id="KW-0521">NADP</keyword>
<dbReference type="EC" id="1.5.1.3" evidence="2"/>
<comment type="similarity">
    <text evidence="7">Belongs to the dihydrofolate reductase family.</text>
</comment>
<evidence type="ECO:0000256" key="4">
    <source>
        <dbReference type="ARBA" id="ARBA00022857"/>
    </source>
</evidence>
<keyword evidence="10" id="KW-1185">Reference proteome</keyword>
<gene>
    <name evidence="9" type="ORF">PR048_028248</name>
</gene>
<dbReference type="InterPro" id="IPR017925">
    <property type="entry name" value="DHFR_CS"/>
</dbReference>
<dbReference type="PANTHER" id="PTHR48069">
    <property type="entry name" value="DIHYDROFOLATE REDUCTASE"/>
    <property type="match status" value="1"/>
</dbReference>
<evidence type="ECO:0000256" key="3">
    <source>
        <dbReference type="ARBA" id="ARBA00022563"/>
    </source>
</evidence>
<evidence type="ECO:0000313" key="9">
    <source>
        <dbReference type="EMBL" id="KAJ8871908.1"/>
    </source>
</evidence>
<name>A0ABQ9GIQ4_9NEOP</name>
<keyword evidence="3" id="KW-0554">One-carbon metabolism</keyword>
<evidence type="ECO:0000313" key="10">
    <source>
        <dbReference type="Proteomes" id="UP001159363"/>
    </source>
</evidence>
<protein>
    <recommendedName>
        <fullName evidence="2">dihydrofolate reductase</fullName>
        <ecNumber evidence="2">1.5.1.3</ecNumber>
    </recommendedName>
</protein>
<evidence type="ECO:0000256" key="2">
    <source>
        <dbReference type="ARBA" id="ARBA00012856"/>
    </source>
</evidence>
<comment type="caution">
    <text evidence="9">The sequence shown here is derived from an EMBL/GenBank/DDBJ whole genome shotgun (WGS) entry which is preliminary data.</text>
</comment>
<dbReference type="PRINTS" id="PR00070">
    <property type="entry name" value="DHFR"/>
</dbReference>